<dbReference type="InterPro" id="IPR015943">
    <property type="entry name" value="WD40/YVTN_repeat-like_dom_sf"/>
</dbReference>
<protein>
    <submittedName>
        <fullName evidence="2">Uncharacterized protein</fullName>
    </submittedName>
</protein>
<reference evidence="2" key="1">
    <citation type="submission" date="2019-08" db="EMBL/GenBank/DDBJ databases">
        <title>The genome of the North American firefly Photinus pyralis.</title>
        <authorList>
            <consortium name="Photinus pyralis genome working group"/>
            <person name="Fallon T.R."/>
            <person name="Sander Lower S.E."/>
            <person name="Weng J.-K."/>
        </authorList>
    </citation>
    <scope>NUCLEOTIDE SEQUENCE</scope>
    <source>
        <strain evidence="2">TRF0915ILg1</strain>
        <tissue evidence="2">Whole body</tissue>
    </source>
</reference>
<feature type="compositionally biased region" description="Basic and acidic residues" evidence="1">
    <location>
        <begin position="324"/>
        <end position="365"/>
    </location>
</feature>
<sequence>MERIENAIEIISISDTESSRSSLISPNPRVAAIRNDLIVQQSTESPIQEEIVTLSSISERCPVTWSDNRKAKQNFLNPDTFFSPSPRSKVSHWLTENAMQYCSQQRIDVETTLDEQLLPNPLDKCTPVSSNKSSIIVRQDYNKQNVESTLSSKLISNQHEKTEANRNNVIYLENSVSSSKQSSDILSKYVVAEISQNNIDLELQKSSNESVVSGNDQTLHDSEQVNIDIEVPPMTPPLSARKLVEDMLNMCTNSEEMNHVTDSDKKVEKPKIKPLDVPLSPETQKKIELCEYLKLMNMNPVDGKTVGMRQNRRSSRVKHLALMSEKRELERKLNTEVQEIEKKEKKSSKSSDGDSKHSSDNDKGSKSSKKINELSSSPTSSSVSTILLPRVLTSQENADESNMKIKASEKRNGSKTPSKLLIEVTNSEKSKVPSKFLQVHEVSTTSISKVRSSNRNSEMKNLEKQMPLRKSDGMHVKQNKNDTPKSSVVTKKSFKELFMDVKNLKQLRNIRQNSCDSSPEDTKLKSKLNFFIKSVSNVPNITCDFDGFIEPLLSEKSKNDKDKTKSINRIVKNKIKDLKRREPPKRKEHSDDGPKAKMRKLNATLKKILKSASSKFKLKKPKDKSSEKSKRPNTRLAKKLKKHKMYGNPKHINKLRSRGRLKQIGIKTVLLKDQKKKYIKKKLKPKLFAFNKEKDFKSTEMIQHGHENVVLVTKEVVETNEVVPPLEVNCDALSTKFGSPNRIKKRLPDPEVWKNFTSEHRKAYIESIKFIKDDGNVFVRNDFSPNKVLFNKESTVKAYNKEESTVAHTEEKDKECDIMSCSFQTSEVCTEQLDRISETHKDIENHANTPALSTFSSVKDKTELSSEDLEVDRLMGSKQVKDQATQKDSESPHTLTNDLVVSGPSRSLSPDPSSSNSWSLQTVQSNSEPIPSTSKQDVLEIPIENSPHIDTEIEINETHSGTPCSTQDSDQDDYENEEGSFPGPGIPEVVNISQIEPARCEYVHLSSSEAEIKSLHHYLTESKRKHKDKSRENSPTNKQNWKEDFASSKLPKSDRKTLSQSHNIYLSNNNGAVINAYYLDHNLIVVQELVVGFWNQSPLGNILGAQDMWISRGNTRRMVLGNGCVNKESPEMVISCNNSVAYIELWTKEHKSDKRERPVADVFVTIYMRLNRNGPDKKVLQLENIKGYASDVQYIVLRSSLCIIVSWTVNADSISSTVVHCYHLSADFQMVSSITEMQSVDHYVSSLHNIEDCDTLILGCGEAKITLWNLEHGYIVATIDLMEIHPRPHAVWAKCDRGFLFTIHQSDDNILQLIAINSFDSTWKRLQTYKPRLNHENFLGVCMEHGVLVAFYDTGISCWGAQTGEQLVEETCEDGVFLPFGKHVVVVLNKQVHVRHALEYLINATEDS</sequence>
<comment type="caution">
    <text evidence="2">The sequence shown here is derived from an EMBL/GenBank/DDBJ whole genome shotgun (WGS) entry which is preliminary data.</text>
</comment>
<dbReference type="EMBL" id="VTPC01001660">
    <property type="protein sequence ID" value="KAF2901412.1"/>
    <property type="molecule type" value="Genomic_DNA"/>
</dbReference>
<feature type="region of interest" description="Disordered" evidence="1">
    <location>
        <begin position="612"/>
        <end position="636"/>
    </location>
</feature>
<evidence type="ECO:0000256" key="1">
    <source>
        <dbReference type="SAM" id="MobiDB-lite"/>
    </source>
</evidence>
<dbReference type="SUPFAM" id="SSF101908">
    <property type="entry name" value="Putative isomerase YbhE"/>
    <property type="match status" value="1"/>
</dbReference>
<feature type="region of interest" description="Disordered" evidence="1">
    <location>
        <begin position="557"/>
        <end position="599"/>
    </location>
</feature>
<proteinExistence type="predicted"/>
<name>A0A8K0DD77_IGNLU</name>
<feature type="compositionally biased region" description="Basic and acidic residues" evidence="1">
    <location>
        <begin position="401"/>
        <end position="412"/>
    </location>
</feature>
<evidence type="ECO:0000313" key="3">
    <source>
        <dbReference type="Proteomes" id="UP000801492"/>
    </source>
</evidence>
<accession>A0A8K0DD77</accession>
<feature type="compositionally biased region" description="Polar residues" evidence="1">
    <location>
        <begin position="920"/>
        <end position="936"/>
    </location>
</feature>
<feature type="region of interest" description="Disordered" evidence="1">
    <location>
        <begin position="955"/>
        <end position="986"/>
    </location>
</feature>
<evidence type="ECO:0000313" key="2">
    <source>
        <dbReference type="EMBL" id="KAF2901412.1"/>
    </source>
</evidence>
<dbReference type="Gene3D" id="2.130.10.10">
    <property type="entry name" value="YVTN repeat-like/Quinoprotein amine dehydrogenase"/>
    <property type="match status" value="1"/>
</dbReference>
<feature type="compositionally biased region" description="Low complexity" evidence="1">
    <location>
        <begin position="902"/>
        <end position="919"/>
    </location>
</feature>
<dbReference type="Proteomes" id="UP000801492">
    <property type="component" value="Unassembled WGS sequence"/>
</dbReference>
<feature type="region of interest" description="Disordered" evidence="1">
    <location>
        <begin position="874"/>
        <end position="937"/>
    </location>
</feature>
<feature type="region of interest" description="Disordered" evidence="1">
    <location>
        <begin position="1020"/>
        <end position="1053"/>
    </location>
</feature>
<feature type="compositionally biased region" description="Polar residues" evidence="1">
    <location>
        <begin position="958"/>
        <end position="968"/>
    </location>
</feature>
<organism evidence="2 3">
    <name type="scientific">Ignelater luminosus</name>
    <name type="common">Cucubano</name>
    <name type="synonym">Pyrophorus luminosus</name>
    <dbReference type="NCBI Taxonomy" id="2038154"/>
    <lineage>
        <taxon>Eukaryota</taxon>
        <taxon>Metazoa</taxon>
        <taxon>Ecdysozoa</taxon>
        <taxon>Arthropoda</taxon>
        <taxon>Hexapoda</taxon>
        <taxon>Insecta</taxon>
        <taxon>Pterygota</taxon>
        <taxon>Neoptera</taxon>
        <taxon>Endopterygota</taxon>
        <taxon>Coleoptera</taxon>
        <taxon>Polyphaga</taxon>
        <taxon>Elateriformia</taxon>
        <taxon>Elateroidea</taxon>
        <taxon>Elateridae</taxon>
        <taxon>Agrypninae</taxon>
        <taxon>Pyrophorini</taxon>
        <taxon>Ignelater</taxon>
    </lineage>
</organism>
<feature type="compositionally biased region" description="Low complexity" evidence="1">
    <location>
        <begin position="375"/>
        <end position="385"/>
    </location>
</feature>
<feature type="compositionally biased region" description="Acidic residues" evidence="1">
    <location>
        <begin position="969"/>
        <end position="978"/>
    </location>
</feature>
<keyword evidence="3" id="KW-1185">Reference proteome</keyword>
<dbReference type="OrthoDB" id="7853844at2759"/>
<feature type="region of interest" description="Disordered" evidence="1">
    <location>
        <begin position="322"/>
        <end position="417"/>
    </location>
</feature>
<feature type="compositionally biased region" description="Basic and acidic residues" evidence="1">
    <location>
        <begin position="1040"/>
        <end position="1053"/>
    </location>
</feature>
<gene>
    <name evidence="2" type="ORF">ILUMI_04774</name>
</gene>
<feature type="compositionally biased region" description="Basic and acidic residues" evidence="1">
    <location>
        <begin position="874"/>
        <end position="891"/>
    </location>
</feature>